<dbReference type="PRINTS" id="PR00420">
    <property type="entry name" value="RNGMNOXGNASE"/>
</dbReference>
<dbReference type="GO" id="GO:0071949">
    <property type="term" value="F:FAD binding"/>
    <property type="evidence" value="ECO:0007669"/>
    <property type="project" value="InterPro"/>
</dbReference>
<evidence type="ECO:0000313" key="2">
    <source>
        <dbReference type="EMBL" id="BBO67345.1"/>
    </source>
</evidence>
<gene>
    <name evidence="2" type="ORF">DSCA_12750</name>
</gene>
<dbReference type="InterPro" id="IPR050407">
    <property type="entry name" value="Geranylgeranyl_reductase"/>
</dbReference>
<dbReference type="InterPro" id="IPR036188">
    <property type="entry name" value="FAD/NAD-bd_sf"/>
</dbReference>
<dbReference type="PANTHER" id="PTHR42685:SF22">
    <property type="entry name" value="CONDITIONED MEDIUM FACTOR RECEPTOR 1"/>
    <property type="match status" value="1"/>
</dbReference>
<dbReference type="PANTHER" id="PTHR42685">
    <property type="entry name" value="GERANYLGERANYL DIPHOSPHATE REDUCTASE"/>
    <property type="match status" value="1"/>
</dbReference>
<dbReference type="GO" id="GO:0016628">
    <property type="term" value="F:oxidoreductase activity, acting on the CH-CH group of donors, NAD or NADP as acceptor"/>
    <property type="evidence" value="ECO:0007669"/>
    <property type="project" value="InterPro"/>
</dbReference>
<feature type="domain" description="FAD-binding" evidence="1">
    <location>
        <begin position="16"/>
        <end position="169"/>
    </location>
</feature>
<evidence type="ECO:0000259" key="1">
    <source>
        <dbReference type="Pfam" id="PF01494"/>
    </source>
</evidence>
<proteinExistence type="predicted"/>
<dbReference type="RefSeq" id="WP_155315619.1">
    <property type="nucleotide sequence ID" value="NZ_AP021874.1"/>
</dbReference>
<dbReference type="NCBIfam" id="TIGR02032">
    <property type="entry name" value="GG-red-SF"/>
    <property type="match status" value="1"/>
</dbReference>
<dbReference type="Gene3D" id="3.50.50.60">
    <property type="entry name" value="FAD/NAD(P)-binding domain"/>
    <property type="match status" value="1"/>
</dbReference>
<dbReference type="InterPro" id="IPR011777">
    <property type="entry name" value="Geranylgeranyl_Rdtase_fam"/>
</dbReference>
<reference evidence="2 3" key="1">
    <citation type="submission" date="2019-11" db="EMBL/GenBank/DDBJ databases">
        <title>Comparative genomics of hydrocarbon-degrading Desulfosarcina strains.</title>
        <authorList>
            <person name="Watanabe M."/>
            <person name="Kojima H."/>
            <person name="Fukui M."/>
        </authorList>
    </citation>
    <scope>NUCLEOTIDE SEQUENCE [LARGE SCALE GENOMIC DNA]</scope>
    <source>
        <strain evidence="2 3">PL12</strain>
    </source>
</reference>
<dbReference type="OrthoDB" id="9799983at2"/>
<dbReference type="EMBL" id="AP021874">
    <property type="protein sequence ID" value="BBO67345.1"/>
    <property type="molecule type" value="Genomic_DNA"/>
</dbReference>
<dbReference type="SUPFAM" id="SSF51905">
    <property type="entry name" value="FAD/NAD(P)-binding domain"/>
    <property type="match status" value="1"/>
</dbReference>
<evidence type="ECO:0000313" key="3">
    <source>
        <dbReference type="Proteomes" id="UP000427906"/>
    </source>
</evidence>
<name>A0A5K7YFT6_9BACT</name>
<organism evidence="2 3">
    <name type="scientific">Desulfosarcina alkanivorans</name>
    <dbReference type="NCBI Taxonomy" id="571177"/>
    <lineage>
        <taxon>Bacteria</taxon>
        <taxon>Pseudomonadati</taxon>
        <taxon>Thermodesulfobacteriota</taxon>
        <taxon>Desulfobacteria</taxon>
        <taxon>Desulfobacterales</taxon>
        <taxon>Desulfosarcinaceae</taxon>
        <taxon>Desulfosarcina</taxon>
    </lineage>
</organism>
<dbReference type="Pfam" id="PF01494">
    <property type="entry name" value="FAD_binding_3"/>
    <property type="match status" value="1"/>
</dbReference>
<dbReference type="Proteomes" id="UP000427906">
    <property type="component" value="Chromosome"/>
</dbReference>
<keyword evidence="3" id="KW-1185">Reference proteome</keyword>
<dbReference type="AlphaFoldDB" id="A0A5K7YFT6"/>
<accession>A0A5K7YFT6</accession>
<sequence length="386" mass="41878">MCPDPFVDRPADSRKADVLIVGAGPGGCAAAYDLAIRGARVLLLDRTEFPRRKICAGGLTVKAVRALRYPIDPVIRKTVSSLSISCRMRNRRQLSGVDPVCHMVERSAFDHYCLRQTMAAGVRFAVVGRIHHVAETVRGVSLVTDGGRIRCRFLIGADGVHSRVRQLTGRFPEIRAGLGVEGIVESIPTRERCLGFDFSRVPGGYGWVFPKAGHLNVGLYTSRADVRITRQDLLDYASARIGGPLPMHVAGFHLGLGGWRYRPGHGRILLVGDAAGLVDPLLGEGVYHAVISGQQAASAVSEALETGGDACRSYARRLLPVRRDLLFSRLASAVFYSLPAAGHLLLASPAAGSPLMDGFACGMPLPDIFFNPHRFIKKIWLRNKIL</sequence>
<protein>
    <submittedName>
        <fullName evidence="2">Geranylgeranyl reductase</fullName>
    </submittedName>
</protein>
<dbReference type="InterPro" id="IPR002938">
    <property type="entry name" value="FAD-bd"/>
</dbReference>
<dbReference type="KEGG" id="dalk:DSCA_12750"/>